<evidence type="ECO:0008006" key="3">
    <source>
        <dbReference type="Google" id="ProtNLM"/>
    </source>
</evidence>
<comment type="caution">
    <text evidence="1">The sequence shown here is derived from an EMBL/GenBank/DDBJ whole genome shotgun (WGS) entry which is preliminary data.</text>
</comment>
<sequence length="120" mass="14004">MSLQTIYGTSSNPAADLVNLKTRGFLTHPNHYLFKLLESLELCFMKHAESLSPFDDTHEEFFQTENITITFPCNLHKTEIITDIFIMYSTMRMRQYSYTKNQEAKKLNKTKKKISKLVSS</sequence>
<organism evidence="1 2">
    <name type="scientific">Macrosiphum euphorbiae</name>
    <name type="common">potato aphid</name>
    <dbReference type="NCBI Taxonomy" id="13131"/>
    <lineage>
        <taxon>Eukaryota</taxon>
        <taxon>Metazoa</taxon>
        <taxon>Ecdysozoa</taxon>
        <taxon>Arthropoda</taxon>
        <taxon>Hexapoda</taxon>
        <taxon>Insecta</taxon>
        <taxon>Pterygota</taxon>
        <taxon>Neoptera</taxon>
        <taxon>Paraneoptera</taxon>
        <taxon>Hemiptera</taxon>
        <taxon>Sternorrhyncha</taxon>
        <taxon>Aphidomorpha</taxon>
        <taxon>Aphidoidea</taxon>
        <taxon>Aphididae</taxon>
        <taxon>Macrosiphini</taxon>
        <taxon>Macrosiphum</taxon>
    </lineage>
</organism>
<evidence type="ECO:0000313" key="2">
    <source>
        <dbReference type="Proteomes" id="UP001160148"/>
    </source>
</evidence>
<dbReference type="EMBL" id="CARXXK010001024">
    <property type="protein sequence ID" value="CAI6372207.1"/>
    <property type="molecule type" value="Genomic_DNA"/>
</dbReference>
<name>A0AAV0XXM8_9HEMI</name>
<dbReference type="AlphaFoldDB" id="A0AAV0XXM8"/>
<accession>A0AAV0XXM8</accession>
<protein>
    <recommendedName>
        <fullName evidence="3">LAGLIDADG homing endonuclease</fullName>
    </recommendedName>
</protein>
<evidence type="ECO:0000313" key="1">
    <source>
        <dbReference type="EMBL" id="CAI6372207.1"/>
    </source>
</evidence>
<keyword evidence="2" id="KW-1185">Reference proteome</keyword>
<gene>
    <name evidence="1" type="ORF">MEUPH1_LOCUS26112</name>
</gene>
<reference evidence="1 2" key="1">
    <citation type="submission" date="2023-01" db="EMBL/GenBank/DDBJ databases">
        <authorList>
            <person name="Whitehead M."/>
        </authorList>
    </citation>
    <scope>NUCLEOTIDE SEQUENCE [LARGE SCALE GENOMIC DNA]</scope>
</reference>
<dbReference type="Proteomes" id="UP001160148">
    <property type="component" value="Unassembled WGS sequence"/>
</dbReference>
<proteinExistence type="predicted"/>